<keyword evidence="3" id="KW-0675">Receptor</keyword>
<feature type="region of interest" description="Disordered" evidence="4">
    <location>
        <begin position="154"/>
        <end position="207"/>
    </location>
</feature>
<gene>
    <name evidence="5" type="ORF">PXEA_LOCUS33281</name>
</gene>
<evidence type="ECO:0000256" key="1">
    <source>
        <dbReference type="ARBA" id="ARBA00023015"/>
    </source>
</evidence>
<evidence type="ECO:0000313" key="5">
    <source>
        <dbReference type="EMBL" id="VEL39841.1"/>
    </source>
</evidence>
<dbReference type="Proteomes" id="UP000784294">
    <property type="component" value="Unassembled WGS sequence"/>
</dbReference>
<comment type="caution">
    <text evidence="5">The sequence shown here is derived from an EMBL/GenBank/DDBJ whole genome shotgun (WGS) entry which is preliminary data.</text>
</comment>
<dbReference type="EMBL" id="CAAALY010262740">
    <property type="protein sequence ID" value="VEL39841.1"/>
    <property type="molecule type" value="Genomic_DNA"/>
</dbReference>
<feature type="compositionally biased region" description="Polar residues" evidence="4">
    <location>
        <begin position="154"/>
        <end position="173"/>
    </location>
</feature>
<keyword evidence="6" id="KW-1185">Reference proteome</keyword>
<dbReference type="Gene3D" id="1.10.565.10">
    <property type="entry name" value="Retinoid X Receptor"/>
    <property type="match status" value="1"/>
</dbReference>
<evidence type="ECO:0000256" key="4">
    <source>
        <dbReference type="SAM" id="MobiDB-lite"/>
    </source>
</evidence>
<dbReference type="SUPFAM" id="SSF48508">
    <property type="entry name" value="Nuclear receptor ligand-binding domain"/>
    <property type="match status" value="1"/>
</dbReference>
<evidence type="ECO:0008006" key="7">
    <source>
        <dbReference type="Google" id="ProtNLM"/>
    </source>
</evidence>
<reference evidence="5" key="1">
    <citation type="submission" date="2018-11" db="EMBL/GenBank/DDBJ databases">
        <authorList>
            <consortium name="Pathogen Informatics"/>
        </authorList>
    </citation>
    <scope>NUCLEOTIDE SEQUENCE</scope>
</reference>
<proteinExistence type="predicted"/>
<accession>A0A3S5B466</accession>
<feature type="compositionally biased region" description="Polar residues" evidence="4">
    <location>
        <begin position="194"/>
        <end position="207"/>
    </location>
</feature>
<feature type="non-terminal residue" evidence="5">
    <location>
        <position position="207"/>
    </location>
</feature>
<dbReference type="AlphaFoldDB" id="A0A3S5B466"/>
<sequence length="207" mass="22512">MGKNPNLNASCRNVSCNWLHSCLDPTLWIPDVPGLRDPALAEFLQTRALAVLEAYELACRKTDQSNRPDSVATARLGRLLVRLAGLRQVEPCFVERAFFGHLLGSPSLPQILTGLLQRDLRQTAVPKTSDASLTLPPSRQTLLFCPPSNNDINTKITSSPRSLSTCAVSPTDASTDRPKDVPVGETEPQIWPNPHSQTQLAAPTPVS</sequence>
<organism evidence="5 6">
    <name type="scientific">Protopolystoma xenopodis</name>
    <dbReference type="NCBI Taxonomy" id="117903"/>
    <lineage>
        <taxon>Eukaryota</taxon>
        <taxon>Metazoa</taxon>
        <taxon>Spiralia</taxon>
        <taxon>Lophotrochozoa</taxon>
        <taxon>Platyhelminthes</taxon>
        <taxon>Monogenea</taxon>
        <taxon>Polyopisthocotylea</taxon>
        <taxon>Polystomatidea</taxon>
        <taxon>Polystomatidae</taxon>
        <taxon>Protopolystoma</taxon>
    </lineage>
</organism>
<dbReference type="InterPro" id="IPR035500">
    <property type="entry name" value="NHR-like_dom_sf"/>
</dbReference>
<keyword evidence="2" id="KW-0804">Transcription</keyword>
<evidence type="ECO:0000313" key="6">
    <source>
        <dbReference type="Proteomes" id="UP000784294"/>
    </source>
</evidence>
<evidence type="ECO:0000256" key="2">
    <source>
        <dbReference type="ARBA" id="ARBA00023163"/>
    </source>
</evidence>
<name>A0A3S5B466_9PLAT</name>
<protein>
    <recommendedName>
        <fullName evidence="7">NR LBD domain-containing protein</fullName>
    </recommendedName>
</protein>
<evidence type="ECO:0000256" key="3">
    <source>
        <dbReference type="ARBA" id="ARBA00023170"/>
    </source>
</evidence>
<keyword evidence="1" id="KW-0805">Transcription regulation</keyword>